<dbReference type="AlphaFoldDB" id="A0A369B2T3"/>
<name>A0A369B2T3_9ENTE</name>
<keyword evidence="3" id="KW-1185">Reference proteome</keyword>
<dbReference type="OrthoDB" id="2216847at2"/>
<feature type="domain" description="NAD-dependent epimerase/dehydratase" evidence="1">
    <location>
        <begin position="6"/>
        <end position="91"/>
    </location>
</feature>
<dbReference type="InterPro" id="IPR051207">
    <property type="entry name" value="ComplexI_NDUFA9_subunit"/>
</dbReference>
<proteinExistence type="predicted"/>
<evidence type="ECO:0000313" key="2">
    <source>
        <dbReference type="EMBL" id="RSU03762.1"/>
    </source>
</evidence>
<dbReference type="Gene3D" id="3.40.50.720">
    <property type="entry name" value="NAD(P)-binding Rossmann-like Domain"/>
    <property type="match status" value="1"/>
</dbReference>
<dbReference type="SUPFAM" id="SSF51735">
    <property type="entry name" value="NAD(P)-binding Rossmann-fold domains"/>
    <property type="match status" value="1"/>
</dbReference>
<organism evidence="2 3">
    <name type="scientific">Vagococcus fluvialis</name>
    <dbReference type="NCBI Taxonomy" id="2738"/>
    <lineage>
        <taxon>Bacteria</taxon>
        <taxon>Bacillati</taxon>
        <taxon>Bacillota</taxon>
        <taxon>Bacilli</taxon>
        <taxon>Lactobacillales</taxon>
        <taxon>Enterococcaceae</taxon>
        <taxon>Vagococcus</taxon>
    </lineage>
</organism>
<comment type="caution">
    <text evidence="2">The sequence shown here is derived from an EMBL/GenBank/DDBJ whole genome shotgun (WGS) entry which is preliminary data.</text>
</comment>
<dbReference type="PANTHER" id="PTHR12126:SF16">
    <property type="entry name" value="MIOREX COMPLEX COMPONENT 2"/>
    <property type="match status" value="1"/>
</dbReference>
<reference evidence="2 3" key="1">
    <citation type="submission" date="2017-05" db="EMBL/GenBank/DDBJ databases">
        <title>Vagococcus spp. assemblies.</title>
        <authorList>
            <person name="Gulvik C.A."/>
        </authorList>
    </citation>
    <scope>NUCLEOTIDE SEQUENCE [LARGE SCALE GENOMIC DNA]</scope>
    <source>
        <strain evidence="2 3">NCFB 2497</strain>
    </source>
</reference>
<evidence type="ECO:0000313" key="3">
    <source>
        <dbReference type="Proteomes" id="UP000288197"/>
    </source>
</evidence>
<dbReference type="InterPro" id="IPR001509">
    <property type="entry name" value="Epimerase_deHydtase"/>
</dbReference>
<dbReference type="RefSeq" id="WP_114289163.1">
    <property type="nucleotide sequence ID" value="NZ_JBEFOT010000003.1"/>
</dbReference>
<protein>
    <recommendedName>
        <fullName evidence="1">NAD-dependent epimerase/dehydratase domain-containing protein</fullName>
    </recommendedName>
</protein>
<dbReference type="EMBL" id="NGJX01000003">
    <property type="protein sequence ID" value="RSU03762.1"/>
    <property type="molecule type" value="Genomic_DNA"/>
</dbReference>
<dbReference type="InterPro" id="IPR036291">
    <property type="entry name" value="NAD(P)-bd_dom_sf"/>
</dbReference>
<gene>
    <name evidence="2" type="ORF">CBF32_03580</name>
</gene>
<dbReference type="Pfam" id="PF01370">
    <property type="entry name" value="Epimerase"/>
    <property type="match status" value="1"/>
</dbReference>
<dbReference type="PANTHER" id="PTHR12126">
    <property type="entry name" value="NADH-UBIQUINONE OXIDOREDUCTASE 39 KDA SUBUNIT-RELATED"/>
    <property type="match status" value="1"/>
</dbReference>
<dbReference type="Proteomes" id="UP000288197">
    <property type="component" value="Unassembled WGS sequence"/>
</dbReference>
<sequence length="209" mass="23633">MTQTLVVFGGSGFVGRALCKEAIKQNMTVISISKHGEPKDKQPWMSHHQMTWLKMDVFRDDSWKKLLDSSVVCVNLIGILFENKRKGLTYEKMIVRANHLISSEAHIKNMPYIFMSAKGGPCGYVEAKKEAEKELLAKRNPIIIIRSGLVVSKKYPLRYAQGMAIKLGTNLPLIKSTANKVYPTSLDSLVHRIINEAREPSHKIIEDIR</sequence>
<dbReference type="GeneID" id="63145972"/>
<accession>A0A369B2T3</accession>
<dbReference type="GO" id="GO:0044877">
    <property type="term" value="F:protein-containing complex binding"/>
    <property type="evidence" value="ECO:0007669"/>
    <property type="project" value="TreeGrafter"/>
</dbReference>
<evidence type="ECO:0000259" key="1">
    <source>
        <dbReference type="Pfam" id="PF01370"/>
    </source>
</evidence>